<dbReference type="Pfam" id="PF12982">
    <property type="entry name" value="DUF3866"/>
    <property type="match status" value="1"/>
</dbReference>
<dbReference type="EMBL" id="LNIZ01000001">
    <property type="protein sequence ID" value="KTF04994.1"/>
    <property type="molecule type" value="Genomic_DNA"/>
</dbReference>
<protein>
    <submittedName>
        <fullName evidence="2">DUF3866 family protein</fullName>
    </submittedName>
</protein>
<name>A0A0W1KLX6_9ACTO</name>
<dbReference type="InterPro" id="IPR024479">
    <property type="entry name" value="DUF3866"/>
</dbReference>
<accession>A0A0W1KLX6</accession>
<dbReference type="STRING" id="59561.AQZ59_00301"/>
<gene>
    <name evidence="1" type="ORF">AQZ59_00301</name>
    <name evidence="2" type="ORF">QP858_01300</name>
</gene>
<evidence type="ECO:0000313" key="2">
    <source>
        <dbReference type="EMBL" id="MDK8601099.1"/>
    </source>
</evidence>
<evidence type="ECO:0000313" key="1">
    <source>
        <dbReference type="EMBL" id="KTF04994.1"/>
    </source>
</evidence>
<dbReference type="PATRIC" id="fig|59561.3.peg.297"/>
<organism evidence="1 3">
    <name type="scientific">Trueperella bernardiae</name>
    <dbReference type="NCBI Taxonomy" id="59561"/>
    <lineage>
        <taxon>Bacteria</taxon>
        <taxon>Bacillati</taxon>
        <taxon>Actinomycetota</taxon>
        <taxon>Actinomycetes</taxon>
        <taxon>Actinomycetales</taxon>
        <taxon>Actinomycetaceae</taxon>
        <taxon>Trueperella</taxon>
    </lineage>
</organism>
<keyword evidence="3" id="KW-1185">Reference proteome</keyword>
<reference evidence="1 3" key="1">
    <citation type="submission" date="2015-11" db="EMBL/GenBank/DDBJ databases">
        <title>Draft Genome Sequence of the Type Strain Trueperella bernardiae LCDC 89-0504T, Isolated from Blood Culture.</title>
        <authorList>
            <person name="Bernier A.-M."/>
            <person name="Bernard K."/>
        </authorList>
    </citation>
    <scope>NUCLEOTIDE SEQUENCE [LARGE SCALE GENOMIC DNA]</scope>
    <source>
        <strain evidence="1 3">LCDC 89-0504</strain>
    </source>
</reference>
<evidence type="ECO:0000313" key="3">
    <source>
        <dbReference type="Proteomes" id="UP000054404"/>
    </source>
</evidence>
<reference evidence="2" key="2">
    <citation type="submission" date="2023-05" db="EMBL/GenBank/DDBJ databases">
        <title>Genomic Catalog of Human Bladder Bacteria.</title>
        <authorList>
            <person name="Du J."/>
        </authorList>
    </citation>
    <scope>NUCLEOTIDE SEQUENCE</scope>
    <source>
        <strain evidence="2">UMB1304A</strain>
    </source>
</reference>
<dbReference type="RefSeq" id="WP_062612469.1">
    <property type="nucleotide sequence ID" value="NZ_CP127099.1"/>
</dbReference>
<proteinExistence type="predicted"/>
<dbReference type="Proteomes" id="UP001225576">
    <property type="component" value="Unassembled WGS sequence"/>
</dbReference>
<sequence>MNWQHATIVAERKRWGEAAEFDARLPGGRLVRALAYLPQVGDPQVGDEVLVATAAHDRGLGTGGFVMIIAVPGRLPVAPSGPGHVVKARYTPMQYMVLGVDEQESPYHALLREADSIDGMPVIAADLHSALPAIIAGIHAGRPDARIAYVMTDGGALPAWFSQTAHALREAGHILGTISAGQAYGGELEAVNIHTALLAARLVWQADVAVVTQGPGNLGTDTRWGFSGTSIGEALNAAHVLGGRPVAALRASQADPRERHIGISHHSLTVLTNVVHVPCAVVVPTVTLPDDVAARLASQVAALKRDHLELVPYPAEHLDAALRTPPAPLRTMGRTYEEDRLSFLAAAAAGEYATRLLPGSAATGE</sequence>
<dbReference type="EMBL" id="JASPDQ010000002">
    <property type="protein sequence ID" value="MDK8601099.1"/>
    <property type="molecule type" value="Genomic_DNA"/>
</dbReference>
<dbReference type="Proteomes" id="UP000054404">
    <property type="component" value="Unassembled WGS sequence"/>
</dbReference>
<dbReference type="OrthoDB" id="3401376at2"/>
<dbReference type="AlphaFoldDB" id="A0A0W1KLX6"/>
<comment type="caution">
    <text evidence="1">The sequence shown here is derived from an EMBL/GenBank/DDBJ whole genome shotgun (WGS) entry which is preliminary data.</text>
</comment>